<keyword evidence="2" id="KW-1185">Reference proteome</keyword>
<organism evidence="1 2">
    <name type="scientific">Pistacia integerrima</name>
    <dbReference type="NCBI Taxonomy" id="434235"/>
    <lineage>
        <taxon>Eukaryota</taxon>
        <taxon>Viridiplantae</taxon>
        <taxon>Streptophyta</taxon>
        <taxon>Embryophyta</taxon>
        <taxon>Tracheophyta</taxon>
        <taxon>Spermatophyta</taxon>
        <taxon>Magnoliopsida</taxon>
        <taxon>eudicotyledons</taxon>
        <taxon>Gunneridae</taxon>
        <taxon>Pentapetalae</taxon>
        <taxon>rosids</taxon>
        <taxon>malvids</taxon>
        <taxon>Sapindales</taxon>
        <taxon>Anacardiaceae</taxon>
        <taxon>Pistacia</taxon>
    </lineage>
</organism>
<accession>A0ACC0XSI8</accession>
<gene>
    <name evidence="1" type="ORF">Pint_31079</name>
</gene>
<dbReference type="Proteomes" id="UP001163603">
    <property type="component" value="Chromosome 11"/>
</dbReference>
<evidence type="ECO:0000313" key="1">
    <source>
        <dbReference type="EMBL" id="KAJ0021509.1"/>
    </source>
</evidence>
<reference evidence="2" key="1">
    <citation type="journal article" date="2023" name="G3 (Bethesda)">
        <title>Genome assembly and association tests identify interacting loci associated with vigor, precocity, and sex in interspecific pistachio rootstocks.</title>
        <authorList>
            <person name="Palmer W."/>
            <person name="Jacygrad E."/>
            <person name="Sagayaradj S."/>
            <person name="Cavanaugh K."/>
            <person name="Han R."/>
            <person name="Bertier L."/>
            <person name="Beede B."/>
            <person name="Kafkas S."/>
            <person name="Golino D."/>
            <person name="Preece J."/>
            <person name="Michelmore R."/>
        </authorList>
    </citation>
    <scope>NUCLEOTIDE SEQUENCE [LARGE SCALE GENOMIC DNA]</scope>
</reference>
<dbReference type="EMBL" id="CM047746">
    <property type="protein sequence ID" value="KAJ0021509.1"/>
    <property type="molecule type" value="Genomic_DNA"/>
</dbReference>
<evidence type="ECO:0000313" key="2">
    <source>
        <dbReference type="Proteomes" id="UP001163603"/>
    </source>
</evidence>
<comment type="caution">
    <text evidence="1">The sequence shown here is derived from an EMBL/GenBank/DDBJ whole genome shotgun (WGS) entry which is preliminary data.</text>
</comment>
<protein>
    <submittedName>
        <fullName evidence="1">Uncharacterized protein</fullName>
    </submittedName>
</protein>
<name>A0ACC0XSI8_9ROSI</name>
<proteinExistence type="predicted"/>
<sequence length="99" mass="10884">MSIIKCQNTSNSFAREKKTPKMAEYYANHNNYYGTRVPIGAPLQPPPPQIIFVAAPPQQPPPPESGCGKCLECWSCCAQTVNCFSNIWKCLSGDICNMG</sequence>